<dbReference type="GO" id="GO:0016787">
    <property type="term" value="F:hydrolase activity"/>
    <property type="evidence" value="ECO:0007669"/>
    <property type="project" value="UniProtKB-KW"/>
</dbReference>
<dbReference type="PRINTS" id="PR00111">
    <property type="entry name" value="ABHYDROLASE"/>
</dbReference>
<organism evidence="2 3">
    <name type="scientific">Citricoccus nitrophenolicus</name>
    <dbReference type="NCBI Taxonomy" id="863575"/>
    <lineage>
        <taxon>Bacteria</taxon>
        <taxon>Bacillati</taxon>
        <taxon>Actinomycetota</taxon>
        <taxon>Actinomycetes</taxon>
        <taxon>Micrococcales</taxon>
        <taxon>Micrococcaceae</taxon>
        <taxon>Citricoccus</taxon>
    </lineage>
</organism>
<evidence type="ECO:0000259" key="1">
    <source>
        <dbReference type="Pfam" id="PF00561"/>
    </source>
</evidence>
<feature type="domain" description="AB hydrolase-1" evidence="1">
    <location>
        <begin position="30"/>
        <end position="250"/>
    </location>
</feature>
<keyword evidence="2" id="KW-0378">Hydrolase</keyword>
<dbReference type="Proteomes" id="UP001484097">
    <property type="component" value="Unassembled WGS sequence"/>
</dbReference>
<protein>
    <submittedName>
        <fullName evidence="2">Alpha/beta fold hydrolase</fullName>
    </submittedName>
</protein>
<dbReference type="SUPFAM" id="SSF53474">
    <property type="entry name" value="alpha/beta-Hydrolases"/>
    <property type="match status" value="1"/>
</dbReference>
<dbReference type="Gene3D" id="3.40.50.1820">
    <property type="entry name" value="alpha/beta hydrolase"/>
    <property type="match status" value="1"/>
</dbReference>
<proteinExistence type="predicted"/>
<dbReference type="Pfam" id="PF00561">
    <property type="entry name" value="Abhydrolase_1"/>
    <property type="match status" value="1"/>
</dbReference>
<sequence>MPEEFIHHARDGFPLAVQVSGPEGSNAGSPALLLLPGQANSHRWWDRVRPGYAEAFRTVTFDYRGTGGSRGELGEWTTALFAADAIEVLDHLGIHSAAVFGTSMGGRVAQMLAVHHPGRVTALVLGCTSPGGEHALERKAETRRWLARGTREEQQSKLHELFYTPDWPGTPAQSTLLGDPTMSPREQVGHRRASDRHDAWDALPSIAAPTLVLHGTEDLMVPTENAALIADRIPDARMRLVQGGRHGFFEELEDQVTPEILGFLADVVPSGS</sequence>
<dbReference type="InterPro" id="IPR000073">
    <property type="entry name" value="AB_hydrolase_1"/>
</dbReference>
<accession>A0ABV0IIX5</accession>
<dbReference type="PANTHER" id="PTHR43798:SF5">
    <property type="entry name" value="MONOACYLGLYCEROL LIPASE ABHD6"/>
    <property type="match status" value="1"/>
</dbReference>
<keyword evidence="3" id="KW-1185">Reference proteome</keyword>
<name>A0ABV0IIX5_9MICC</name>
<dbReference type="PANTHER" id="PTHR43798">
    <property type="entry name" value="MONOACYLGLYCEROL LIPASE"/>
    <property type="match status" value="1"/>
</dbReference>
<evidence type="ECO:0000313" key="2">
    <source>
        <dbReference type="EMBL" id="MEO9248115.1"/>
    </source>
</evidence>
<dbReference type="InterPro" id="IPR029058">
    <property type="entry name" value="AB_hydrolase_fold"/>
</dbReference>
<gene>
    <name evidence="2" type="ORF">ABDK96_10510</name>
</gene>
<reference evidence="2 3" key="1">
    <citation type="submission" date="2024-05" db="EMBL/GenBank/DDBJ databases">
        <authorList>
            <person name="Yi C."/>
        </authorList>
    </citation>
    <scope>NUCLEOTIDE SEQUENCE [LARGE SCALE GENOMIC DNA]</scope>
    <source>
        <strain evidence="2 3">XS13</strain>
    </source>
</reference>
<dbReference type="RefSeq" id="WP_347920732.1">
    <property type="nucleotide sequence ID" value="NZ_JBDXMX010000004.1"/>
</dbReference>
<evidence type="ECO:0000313" key="3">
    <source>
        <dbReference type="Proteomes" id="UP001484097"/>
    </source>
</evidence>
<comment type="caution">
    <text evidence="2">The sequence shown here is derived from an EMBL/GenBank/DDBJ whole genome shotgun (WGS) entry which is preliminary data.</text>
</comment>
<dbReference type="EMBL" id="JBDXMX010000004">
    <property type="protein sequence ID" value="MEO9248115.1"/>
    <property type="molecule type" value="Genomic_DNA"/>
</dbReference>
<dbReference type="InterPro" id="IPR050266">
    <property type="entry name" value="AB_hydrolase_sf"/>
</dbReference>